<keyword evidence="1" id="KW-0812">Transmembrane</keyword>
<gene>
    <name evidence="2" type="ORF">J2W84_006853</name>
</gene>
<evidence type="ECO:0008006" key="4">
    <source>
        <dbReference type="Google" id="ProtNLM"/>
    </source>
</evidence>
<evidence type="ECO:0000313" key="2">
    <source>
        <dbReference type="EMBL" id="MDR6809777.1"/>
    </source>
</evidence>
<dbReference type="RefSeq" id="WP_291036837.1">
    <property type="nucleotide sequence ID" value="NZ_JAVDTI010000013.1"/>
</dbReference>
<name>A0ABU1R991_9BACT</name>
<protein>
    <recommendedName>
        <fullName evidence="4">Outer membrane protein beta-barrel domain-containing protein</fullName>
    </recommendedName>
</protein>
<dbReference type="EMBL" id="JAVDTI010000013">
    <property type="protein sequence ID" value="MDR6809777.1"/>
    <property type="molecule type" value="Genomic_DNA"/>
</dbReference>
<keyword evidence="1" id="KW-0472">Membrane</keyword>
<sequence length="471" mass="52831">METEEFDDEIRGKLLDVSLQKAKESEVDTIFRFVVGVEKDANRSSATFLFVYGLVATMLITSIGYIKYHRGDIKDKLTINLQEKRSKSSNRLKRNGQRLVSANSGFSTKISPLQTGPVATNTSIPVIEAKRIHFNNTTHRNPQSIALSLLNVSGPPTHTYQEAFANINFVPTWQWALNREFLPVGYDSNIDTQKHNALMLAFIPARQQPSNLVAVPAGYDSEQYHRDQTNHSFMSDSINIEENKDLFTPASEPNTVGEIPPADRYGEIVEPSKRVSSPNINVGIALDAIKEQIGSSLIAEISLGKKWSVQTGLNWTRVKGARYHTAEQFTQQTGVNFRNLYEPSVDKEIELLNIKQSYQILRVPIILTYRHRITSNWAFIVGAGTKFNVYSSGKTHYEFQKLNTSLGKKVHRSTVDGPVLNSVSAMAGVERTWNRIHVRVTPTLGCGLRTADYEKKDLSLGAKIQLLYSIN</sequence>
<comment type="caution">
    <text evidence="2">The sequence shown here is derived from an EMBL/GenBank/DDBJ whole genome shotgun (WGS) entry which is preliminary data.</text>
</comment>
<dbReference type="Proteomes" id="UP001264980">
    <property type="component" value="Unassembled WGS sequence"/>
</dbReference>
<keyword evidence="1" id="KW-1133">Transmembrane helix</keyword>
<evidence type="ECO:0000256" key="1">
    <source>
        <dbReference type="SAM" id="Phobius"/>
    </source>
</evidence>
<feature type="transmembrane region" description="Helical" evidence="1">
    <location>
        <begin position="46"/>
        <end position="66"/>
    </location>
</feature>
<reference evidence="2 3" key="1">
    <citation type="submission" date="2023-07" db="EMBL/GenBank/DDBJ databases">
        <title>Sorghum-associated microbial communities from plants grown in Nebraska, USA.</title>
        <authorList>
            <person name="Schachtman D."/>
        </authorList>
    </citation>
    <scope>NUCLEOTIDE SEQUENCE [LARGE SCALE GENOMIC DNA]</scope>
    <source>
        <strain evidence="2 3">BE57</strain>
    </source>
</reference>
<keyword evidence="3" id="KW-1185">Reference proteome</keyword>
<accession>A0ABU1R991</accession>
<evidence type="ECO:0000313" key="3">
    <source>
        <dbReference type="Proteomes" id="UP001264980"/>
    </source>
</evidence>
<proteinExistence type="predicted"/>
<organism evidence="2 3">
    <name type="scientific">Dyadobacter fermentans</name>
    <dbReference type="NCBI Taxonomy" id="94254"/>
    <lineage>
        <taxon>Bacteria</taxon>
        <taxon>Pseudomonadati</taxon>
        <taxon>Bacteroidota</taxon>
        <taxon>Cytophagia</taxon>
        <taxon>Cytophagales</taxon>
        <taxon>Spirosomataceae</taxon>
        <taxon>Dyadobacter</taxon>
    </lineage>
</organism>